<sequence>MHFTLHQKVLFKHCDPAGIVFYPRYFEMINDAVEAMFSNLLGWPYEDLLRDSAVPTAAFKVVFTTRS</sequence>
<dbReference type="Proteomes" id="UP000606730">
    <property type="component" value="Unassembled WGS sequence"/>
</dbReference>
<comment type="caution">
    <text evidence="1">The sequence shown here is derived from an EMBL/GenBank/DDBJ whole genome shotgun (WGS) entry which is preliminary data.</text>
</comment>
<gene>
    <name evidence="1" type="ORF">GCM10011517_02540</name>
</gene>
<dbReference type="Gene3D" id="3.10.129.10">
    <property type="entry name" value="Hotdog Thioesterase"/>
    <property type="match status" value="1"/>
</dbReference>
<evidence type="ECO:0008006" key="3">
    <source>
        <dbReference type="Google" id="ProtNLM"/>
    </source>
</evidence>
<proteinExistence type="predicted"/>
<reference evidence="1" key="1">
    <citation type="journal article" date="2014" name="Int. J. Syst. Evol. Microbiol.">
        <title>Complete genome sequence of Corynebacterium casei LMG S-19264T (=DSM 44701T), isolated from a smear-ripened cheese.</title>
        <authorList>
            <consortium name="US DOE Joint Genome Institute (JGI-PGF)"/>
            <person name="Walter F."/>
            <person name="Albersmeier A."/>
            <person name="Kalinowski J."/>
            <person name="Ruckert C."/>
        </authorList>
    </citation>
    <scope>NUCLEOTIDE SEQUENCE</scope>
    <source>
        <strain evidence="1">CGMCC 1.16012</strain>
    </source>
</reference>
<evidence type="ECO:0000313" key="1">
    <source>
        <dbReference type="EMBL" id="GGE38266.1"/>
    </source>
</evidence>
<dbReference type="SUPFAM" id="SSF54637">
    <property type="entry name" value="Thioesterase/thiol ester dehydrase-isomerase"/>
    <property type="match status" value="1"/>
</dbReference>
<protein>
    <recommendedName>
        <fullName evidence="3">4-hydroxybenzoyl-CoA thioesterase</fullName>
    </recommendedName>
</protein>
<accession>A0A917AB48</accession>
<name>A0A917AB48_9RHOB</name>
<reference evidence="1" key="2">
    <citation type="submission" date="2020-09" db="EMBL/GenBank/DDBJ databases">
        <authorList>
            <person name="Sun Q."/>
            <person name="Zhou Y."/>
        </authorList>
    </citation>
    <scope>NUCLEOTIDE SEQUENCE</scope>
    <source>
        <strain evidence="1">CGMCC 1.16012</strain>
    </source>
</reference>
<dbReference type="RefSeq" id="WP_373286757.1">
    <property type="nucleotide sequence ID" value="NZ_BMKN01000001.1"/>
</dbReference>
<dbReference type="EMBL" id="BMKN01000001">
    <property type="protein sequence ID" value="GGE38266.1"/>
    <property type="molecule type" value="Genomic_DNA"/>
</dbReference>
<keyword evidence="2" id="KW-1185">Reference proteome</keyword>
<evidence type="ECO:0000313" key="2">
    <source>
        <dbReference type="Proteomes" id="UP000606730"/>
    </source>
</evidence>
<organism evidence="1 2">
    <name type="scientific">Actibacterium pelagium</name>
    <dbReference type="NCBI Taxonomy" id="2029103"/>
    <lineage>
        <taxon>Bacteria</taxon>
        <taxon>Pseudomonadati</taxon>
        <taxon>Pseudomonadota</taxon>
        <taxon>Alphaproteobacteria</taxon>
        <taxon>Rhodobacterales</taxon>
        <taxon>Roseobacteraceae</taxon>
        <taxon>Actibacterium</taxon>
    </lineage>
</organism>
<dbReference type="InterPro" id="IPR029069">
    <property type="entry name" value="HotDog_dom_sf"/>
</dbReference>
<dbReference type="AlphaFoldDB" id="A0A917AB48"/>